<dbReference type="InterPro" id="IPR027417">
    <property type="entry name" value="P-loop_NTPase"/>
</dbReference>
<feature type="compositionally biased region" description="Basic and acidic residues" evidence="4">
    <location>
        <begin position="250"/>
        <end position="262"/>
    </location>
</feature>
<name>A0A8K1LDT3_9PASS</name>
<dbReference type="EMBL" id="SWJQ01000905">
    <property type="protein sequence ID" value="TRZ10235.1"/>
    <property type="molecule type" value="Genomic_DNA"/>
</dbReference>
<comment type="caution">
    <text evidence="7">The sequence shown here is derived from an EMBL/GenBank/DDBJ whole genome shotgun (WGS) entry which is preliminary data.</text>
</comment>
<dbReference type="Gene3D" id="1.10.10.1460">
    <property type="match status" value="1"/>
</dbReference>
<keyword evidence="3" id="KW-0479">Metal-binding</keyword>
<dbReference type="GO" id="GO:0005524">
    <property type="term" value="F:ATP binding"/>
    <property type="evidence" value="ECO:0007669"/>
    <property type="project" value="InterPro"/>
</dbReference>
<protein>
    <recommendedName>
        <fullName evidence="9">RECQ4 helicase</fullName>
    </recommendedName>
</protein>
<evidence type="ECO:0000259" key="5">
    <source>
        <dbReference type="PROSITE" id="PS50158"/>
    </source>
</evidence>
<keyword evidence="3" id="KW-0863">Zinc-finger</keyword>
<dbReference type="Gene3D" id="3.40.50.300">
    <property type="entry name" value="P-loop containing nucleotide triphosphate hydrolases"/>
    <property type="match status" value="1"/>
</dbReference>
<dbReference type="GO" id="GO:0005694">
    <property type="term" value="C:chromosome"/>
    <property type="evidence" value="ECO:0007669"/>
    <property type="project" value="TreeGrafter"/>
</dbReference>
<evidence type="ECO:0000259" key="6">
    <source>
        <dbReference type="PROSITE" id="PS51192"/>
    </source>
</evidence>
<feature type="region of interest" description="Disordered" evidence="4">
    <location>
        <begin position="158"/>
        <end position="277"/>
    </location>
</feature>
<feature type="compositionally biased region" description="Basic and acidic residues" evidence="4">
    <location>
        <begin position="163"/>
        <end position="189"/>
    </location>
</feature>
<feature type="compositionally biased region" description="Basic and acidic residues" evidence="4">
    <location>
        <begin position="118"/>
        <end position="129"/>
    </location>
</feature>
<dbReference type="Gene3D" id="4.10.60.10">
    <property type="entry name" value="Zinc finger, CCHC-type"/>
    <property type="match status" value="1"/>
</dbReference>
<dbReference type="Proteomes" id="UP000796761">
    <property type="component" value="Unassembled WGS sequence"/>
</dbReference>
<reference evidence="7" key="1">
    <citation type="submission" date="2019-04" db="EMBL/GenBank/DDBJ databases">
        <title>Genome assembly of Zosterops borbonicus 15179.</title>
        <authorList>
            <person name="Leroy T."/>
            <person name="Anselmetti Y."/>
            <person name="Tilak M.-K."/>
            <person name="Nabholz B."/>
        </authorList>
    </citation>
    <scope>NUCLEOTIDE SEQUENCE</scope>
    <source>
        <strain evidence="7">HGM_15179</strain>
        <tissue evidence="7">Muscle</tissue>
    </source>
</reference>
<accession>A0A8K1LDT3</accession>
<dbReference type="SUPFAM" id="SSF57756">
    <property type="entry name" value="Retrovirus zinc finger-like domains"/>
    <property type="match status" value="1"/>
</dbReference>
<dbReference type="InterPro" id="IPR001878">
    <property type="entry name" value="Znf_CCHC"/>
</dbReference>
<feature type="region of interest" description="Disordered" evidence="4">
    <location>
        <begin position="22"/>
        <end position="144"/>
    </location>
</feature>
<comment type="similarity">
    <text evidence="1">Belongs to the helicase family. RecQ subfamily.</text>
</comment>
<dbReference type="PROSITE" id="PS50158">
    <property type="entry name" value="ZF_CCHC"/>
    <property type="match status" value="1"/>
</dbReference>
<feature type="domain" description="Helicase ATP-binding" evidence="6">
    <location>
        <begin position="438"/>
        <end position="489"/>
    </location>
</feature>
<dbReference type="OrthoDB" id="18781at2759"/>
<dbReference type="GO" id="GO:0005737">
    <property type="term" value="C:cytoplasm"/>
    <property type="evidence" value="ECO:0007669"/>
    <property type="project" value="TreeGrafter"/>
</dbReference>
<organism evidence="7 8">
    <name type="scientific">Zosterops borbonicus</name>
    <dbReference type="NCBI Taxonomy" id="364589"/>
    <lineage>
        <taxon>Eukaryota</taxon>
        <taxon>Metazoa</taxon>
        <taxon>Chordata</taxon>
        <taxon>Craniata</taxon>
        <taxon>Vertebrata</taxon>
        <taxon>Euteleostomi</taxon>
        <taxon>Archelosauria</taxon>
        <taxon>Archosauria</taxon>
        <taxon>Dinosauria</taxon>
        <taxon>Saurischia</taxon>
        <taxon>Theropoda</taxon>
        <taxon>Coelurosauria</taxon>
        <taxon>Aves</taxon>
        <taxon>Neognathae</taxon>
        <taxon>Neoaves</taxon>
        <taxon>Telluraves</taxon>
        <taxon>Australaves</taxon>
        <taxon>Passeriformes</taxon>
        <taxon>Sylvioidea</taxon>
        <taxon>Zosteropidae</taxon>
        <taxon>Zosterops</taxon>
    </lineage>
</organism>
<evidence type="ECO:0008006" key="9">
    <source>
        <dbReference type="Google" id="ProtNLM"/>
    </source>
</evidence>
<dbReference type="Pfam" id="PF00098">
    <property type="entry name" value="zf-CCHC"/>
    <property type="match status" value="1"/>
</dbReference>
<evidence type="ECO:0000313" key="8">
    <source>
        <dbReference type="Proteomes" id="UP000796761"/>
    </source>
</evidence>
<sequence length="489" mass="54805">MERQQELKVLLKRWEAEFLRERQRKPSQVEDSGFWGSHLNRAPKIPGKIQSRSPRPGISAEFYGMKLKAKLGTTGKEPPLTPRRTPNPRKIPKIPQSQKNLERGPETSPSELAEDEEKSPNPENPKEFPKLLPNFPPVPEKFQRLKQQVAQTLGSLDPGWIQRCEESPKKWEFPIKSGRENEEKGEKKPKSIGNSRRKRPREGGGAAEAPAKLRKSLQGSNPGILGMREIQEDEEERLESQNGAEEAAECSEKILEKEEKPKGRNKTRAPPQNGENFVRLNLKRKTYSRGSLRGKFLRKQVWKQKWRKKFGAGADLCFRCGGKGHWASECPEKDLGSFSGKNPEEELPTLEEVAQRTNGIFIPGIPGARSTSENSQITPNSLDFLQPEFSHPSPPPPPVDPLYPPNPDGTIPDPPEEVLEALRILGYESFRPGQAEAIMRILSGISTLVVLSTGTGKSLCYQLPAFLHHRNSGSICLVISPLVSLMDDQ</sequence>
<dbReference type="PANTHER" id="PTHR13710:SF108">
    <property type="entry name" value="ATP-DEPENDENT DNA HELICASE Q4"/>
    <property type="match status" value="1"/>
</dbReference>
<dbReference type="InterPro" id="IPR014001">
    <property type="entry name" value="Helicase_ATP-bd"/>
</dbReference>
<dbReference type="GO" id="GO:0003676">
    <property type="term" value="F:nucleic acid binding"/>
    <property type="evidence" value="ECO:0007669"/>
    <property type="project" value="InterPro"/>
</dbReference>
<dbReference type="InterPro" id="IPR011545">
    <property type="entry name" value="DEAD/DEAH_box_helicase_dom"/>
</dbReference>
<feature type="domain" description="CCHC-type" evidence="5">
    <location>
        <begin position="317"/>
        <end position="332"/>
    </location>
</feature>
<evidence type="ECO:0000256" key="4">
    <source>
        <dbReference type="SAM" id="MobiDB-lite"/>
    </source>
</evidence>
<dbReference type="SMART" id="SM00343">
    <property type="entry name" value="ZnF_C2HC"/>
    <property type="match status" value="1"/>
</dbReference>
<dbReference type="GO" id="GO:0005634">
    <property type="term" value="C:nucleus"/>
    <property type="evidence" value="ECO:0007669"/>
    <property type="project" value="TreeGrafter"/>
</dbReference>
<keyword evidence="8" id="KW-1185">Reference proteome</keyword>
<dbReference type="PANTHER" id="PTHR13710">
    <property type="entry name" value="DNA HELICASE RECQ FAMILY MEMBER"/>
    <property type="match status" value="1"/>
</dbReference>
<dbReference type="GO" id="GO:0000724">
    <property type="term" value="P:double-strand break repair via homologous recombination"/>
    <property type="evidence" value="ECO:0007669"/>
    <property type="project" value="TreeGrafter"/>
</dbReference>
<dbReference type="GO" id="GO:0009378">
    <property type="term" value="F:four-way junction helicase activity"/>
    <property type="evidence" value="ECO:0007669"/>
    <property type="project" value="TreeGrafter"/>
</dbReference>
<evidence type="ECO:0000256" key="3">
    <source>
        <dbReference type="PROSITE-ProRule" id="PRU00047"/>
    </source>
</evidence>
<feature type="compositionally biased region" description="Polar residues" evidence="4">
    <location>
        <begin position="369"/>
        <end position="383"/>
    </location>
</feature>
<feature type="region of interest" description="Disordered" evidence="4">
    <location>
        <begin position="367"/>
        <end position="399"/>
    </location>
</feature>
<dbReference type="InterPro" id="IPR036875">
    <property type="entry name" value="Znf_CCHC_sf"/>
</dbReference>
<gene>
    <name evidence="7" type="ORF">HGM15179_016878</name>
</gene>
<evidence type="ECO:0000256" key="1">
    <source>
        <dbReference type="ARBA" id="ARBA00005446"/>
    </source>
</evidence>
<keyword evidence="2" id="KW-0413">Isomerase</keyword>
<dbReference type="AlphaFoldDB" id="A0A8K1LDT3"/>
<dbReference type="PROSITE" id="PS51192">
    <property type="entry name" value="HELICASE_ATP_BIND_1"/>
    <property type="match status" value="1"/>
</dbReference>
<proteinExistence type="inferred from homology"/>
<dbReference type="SUPFAM" id="SSF52540">
    <property type="entry name" value="P-loop containing nucleoside triphosphate hydrolases"/>
    <property type="match status" value="1"/>
</dbReference>
<keyword evidence="3" id="KW-0862">Zinc</keyword>
<evidence type="ECO:0000256" key="2">
    <source>
        <dbReference type="ARBA" id="ARBA00023235"/>
    </source>
</evidence>
<evidence type="ECO:0000313" key="7">
    <source>
        <dbReference type="EMBL" id="TRZ10235.1"/>
    </source>
</evidence>
<dbReference type="GO" id="GO:0043138">
    <property type="term" value="F:3'-5' DNA helicase activity"/>
    <property type="evidence" value="ECO:0007669"/>
    <property type="project" value="TreeGrafter"/>
</dbReference>
<dbReference type="Pfam" id="PF00270">
    <property type="entry name" value="DEAD"/>
    <property type="match status" value="1"/>
</dbReference>
<feature type="non-terminal residue" evidence="7">
    <location>
        <position position="489"/>
    </location>
</feature>
<dbReference type="GO" id="GO:0008270">
    <property type="term" value="F:zinc ion binding"/>
    <property type="evidence" value="ECO:0007669"/>
    <property type="project" value="UniProtKB-KW"/>
</dbReference>